<keyword evidence="1" id="KW-0732">Signal</keyword>
<comment type="caution">
    <text evidence="2">The sequence shown here is derived from an EMBL/GenBank/DDBJ whole genome shotgun (WGS) entry which is preliminary data.</text>
</comment>
<dbReference type="RefSeq" id="WP_344006207.1">
    <property type="nucleotide sequence ID" value="NZ_BAAAMY010000004.1"/>
</dbReference>
<evidence type="ECO:0000256" key="1">
    <source>
        <dbReference type="SAM" id="SignalP"/>
    </source>
</evidence>
<protein>
    <recommendedName>
        <fullName evidence="4">Lipoprotein</fullName>
    </recommendedName>
</protein>
<evidence type="ECO:0008006" key="4">
    <source>
        <dbReference type="Google" id="ProtNLM"/>
    </source>
</evidence>
<feature type="chain" id="PRO_5046923833" description="Lipoprotein" evidence="1">
    <location>
        <begin position="27"/>
        <end position="187"/>
    </location>
</feature>
<evidence type="ECO:0000313" key="3">
    <source>
        <dbReference type="Proteomes" id="UP001501612"/>
    </source>
</evidence>
<reference evidence="2 3" key="1">
    <citation type="journal article" date="2019" name="Int. J. Syst. Evol. Microbiol.">
        <title>The Global Catalogue of Microorganisms (GCM) 10K type strain sequencing project: providing services to taxonomists for standard genome sequencing and annotation.</title>
        <authorList>
            <consortium name="The Broad Institute Genomics Platform"/>
            <consortium name="The Broad Institute Genome Sequencing Center for Infectious Disease"/>
            <person name="Wu L."/>
            <person name="Ma J."/>
        </authorList>
    </citation>
    <scope>NUCLEOTIDE SEQUENCE [LARGE SCALE GENOMIC DNA]</scope>
    <source>
        <strain evidence="2 3">JCM 14046</strain>
    </source>
</reference>
<evidence type="ECO:0000313" key="2">
    <source>
        <dbReference type="EMBL" id="GAA1916550.1"/>
    </source>
</evidence>
<organism evidence="2 3">
    <name type="scientific">Nocardioides lentus</name>
    <dbReference type="NCBI Taxonomy" id="338077"/>
    <lineage>
        <taxon>Bacteria</taxon>
        <taxon>Bacillati</taxon>
        <taxon>Actinomycetota</taxon>
        <taxon>Actinomycetes</taxon>
        <taxon>Propionibacteriales</taxon>
        <taxon>Nocardioidaceae</taxon>
        <taxon>Nocardioides</taxon>
    </lineage>
</organism>
<sequence>MATKHRSLVRRAAATGALALAVPVLASCGFNENTNLVYVPAAGTFDRDASVDVAGAVIVSTEGDGEGTFIATFANKYPTDPGTVESIGGDVEAPEFEPIELPPGGAVNLADDDQGVPVEGDFGLGSFVDVEISYSGGQQVTFAVPVVANNGYYAGLDGSVLTEEDEFPTEDLYTPADEVLPEGSEVE</sequence>
<dbReference type="EMBL" id="BAAAMY010000004">
    <property type="protein sequence ID" value="GAA1916550.1"/>
    <property type="molecule type" value="Genomic_DNA"/>
</dbReference>
<dbReference type="PROSITE" id="PS51257">
    <property type="entry name" value="PROKAR_LIPOPROTEIN"/>
    <property type="match status" value="1"/>
</dbReference>
<name>A0ABN2PA70_9ACTN</name>
<dbReference type="Proteomes" id="UP001501612">
    <property type="component" value="Unassembled WGS sequence"/>
</dbReference>
<accession>A0ABN2PA70</accession>
<gene>
    <name evidence="2" type="ORF">GCM10009737_17510</name>
</gene>
<keyword evidence="3" id="KW-1185">Reference proteome</keyword>
<feature type="signal peptide" evidence="1">
    <location>
        <begin position="1"/>
        <end position="26"/>
    </location>
</feature>
<proteinExistence type="predicted"/>